<keyword evidence="4" id="KW-0862">Zinc</keyword>
<dbReference type="GO" id="GO:0005634">
    <property type="term" value="C:nucleus"/>
    <property type="evidence" value="ECO:0007669"/>
    <property type="project" value="TreeGrafter"/>
</dbReference>
<dbReference type="AlphaFoldDB" id="A0A821XHD9"/>
<dbReference type="SMART" id="SM00709">
    <property type="entry name" value="Zpr1"/>
    <property type="match status" value="2"/>
</dbReference>
<dbReference type="PANTHER" id="PTHR10876">
    <property type="entry name" value="ZINC FINGER PROTEIN ZPR1"/>
    <property type="match status" value="1"/>
</dbReference>
<dbReference type="FunFam" id="2.20.25.420:FF:000001">
    <property type="entry name" value="Zinc finger protein ZPR1"/>
    <property type="match status" value="1"/>
</dbReference>
<evidence type="ECO:0000313" key="6">
    <source>
        <dbReference type="EMBL" id="CAF4943464.1"/>
    </source>
</evidence>
<gene>
    <name evidence="6" type="ORF">PMACD_LOCUS14946</name>
</gene>
<comment type="similarity">
    <text evidence="1">Belongs to the ZPR1 family.</text>
</comment>
<name>A0A821XHD9_9NEOP</name>
<evidence type="ECO:0000256" key="4">
    <source>
        <dbReference type="ARBA" id="ARBA00022833"/>
    </source>
</evidence>
<keyword evidence="2" id="KW-0479">Metal-binding</keyword>
<evidence type="ECO:0000256" key="2">
    <source>
        <dbReference type="ARBA" id="ARBA00022723"/>
    </source>
</evidence>
<proteinExistence type="inferred from homology"/>
<evidence type="ECO:0000256" key="1">
    <source>
        <dbReference type="ARBA" id="ARBA00008354"/>
    </source>
</evidence>
<dbReference type="InterPro" id="IPR042451">
    <property type="entry name" value="ZPR1_A/B_dom"/>
</dbReference>
<dbReference type="GO" id="GO:0008270">
    <property type="term" value="F:zinc ion binding"/>
    <property type="evidence" value="ECO:0007669"/>
    <property type="project" value="UniProtKB-KW"/>
</dbReference>
<feature type="domain" description="Zinc finger ZPR1-type" evidence="5">
    <location>
        <begin position="27"/>
        <end position="185"/>
    </location>
</feature>
<keyword evidence="3" id="KW-0863">Zinc-finger</keyword>
<dbReference type="FunFam" id="2.20.25.420:FF:000003">
    <property type="entry name" value="zinc finger protein ZPR1"/>
    <property type="match status" value="1"/>
</dbReference>
<dbReference type="InterPro" id="IPR040141">
    <property type="entry name" value="ZPR1"/>
</dbReference>
<dbReference type="Gene3D" id="2.60.120.1040">
    <property type="entry name" value="ZPR1, A/B domain"/>
    <property type="match status" value="2"/>
</dbReference>
<reference evidence="6" key="1">
    <citation type="submission" date="2021-02" db="EMBL/GenBank/DDBJ databases">
        <authorList>
            <person name="Steward A R."/>
        </authorList>
    </citation>
    <scope>NUCLEOTIDE SEQUENCE</scope>
</reference>
<comment type="caution">
    <text evidence="6">The sequence shown here is derived from an EMBL/GenBank/DDBJ whole genome shotgun (WGS) entry which is preliminary data.</text>
</comment>
<keyword evidence="7" id="KW-1185">Reference proteome</keyword>
<organism evidence="6 7">
    <name type="scientific">Pieris macdunnoughi</name>
    <dbReference type="NCBI Taxonomy" id="345717"/>
    <lineage>
        <taxon>Eukaryota</taxon>
        <taxon>Metazoa</taxon>
        <taxon>Ecdysozoa</taxon>
        <taxon>Arthropoda</taxon>
        <taxon>Hexapoda</taxon>
        <taxon>Insecta</taxon>
        <taxon>Pterygota</taxon>
        <taxon>Neoptera</taxon>
        <taxon>Endopterygota</taxon>
        <taxon>Lepidoptera</taxon>
        <taxon>Glossata</taxon>
        <taxon>Ditrysia</taxon>
        <taxon>Papilionoidea</taxon>
        <taxon>Pieridae</taxon>
        <taxon>Pierinae</taxon>
        <taxon>Pieris</taxon>
    </lineage>
</organism>
<accession>A0A821XHD9</accession>
<dbReference type="NCBIfam" id="TIGR00310">
    <property type="entry name" value="ZPR1_znf"/>
    <property type="match status" value="2"/>
</dbReference>
<sequence length="452" mass="50136">MCSTEKKPLFRDLTAEDPEPEVTEIESLCVNCLGNGMTRLLLTRIPHYKNVVLMSFSCEQCGYQNNEIQPGGAIAEFGIRWKLRVEEPSDLNRQVVKSDYTRVYIPELEFEIPANSQKGEVTTVEGLIARAIAGLTQDQEIRRAEHPDAAEQIDGFVAKLQALKVLETPWTLELEDTSGNTFVENPDAPKKDPRCDSTEFKRTTEQDHKLGIFTRQEVNNGTQEPIPGSITPADPSQGCYERLAADEVLQFSTNCPDCNAPADTNMKITKIPHFKEVVIMATVCDSCGHRTNEVKSGGGIEEKGVRFEVRIAGKEDFSRDILKSETCSMSIPELEVEVGGRALGGRFTTAEGVIRGCIEQLADAPSLHGDAPVPSKGNLQKFLEKLEEVLEGKRQITLILDDPAGNSYVQNLSDDLTVYDDGVKVTHYERSFDQNEELGLNDMKTEGYEQDA</sequence>
<dbReference type="FunFam" id="2.60.120.1040:FF:000003">
    <property type="entry name" value="Zinc finger protein zpr1"/>
    <property type="match status" value="1"/>
</dbReference>
<protein>
    <recommendedName>
        <fullName evidence="5">Zinc finger ZPR1-type domain-containing protein</fullName>
    </recommendedName>
</protein>
<evidence type="ECO:0000256" key="3">
    <source>
        <dbReference type="ARBA" id="ARBA00022771"/>
    </source>
</evidence>
<dbReference type="PANTHER" id="PTHR10876:SF0">
    <property type="entry name" value="ZINC FINGER PROTEIN ZPR1"/>
    <property type="match status" value="1"/>
</dbReference>
<dbReference type="InterPro" id="IPR004457">
    <property type="entry name" value="Znf_ZPR1"/>
</dbReference>
<dbReference type="Pfam" id="PF03367">
    <property type="entry name" value="Zn_ribbon_ZPR1"/>
    <property type="match status" value="2"/>
</dbReference>
<dbReference type="Gene3D" id="2.20.25.420">
    <property type="entry name" value="ZPR1, zinc finger domain"/>
    <property type="match status" value="2"/>
</dbReference>
<dbReference type="EMBL" id="CAJOBZ010000068">
    <property type="protein sequence ID" value="CAF4943464.1"/>
    <property type="molecule type" value="Genomic_DNA"/>
</dbReference>
<dbReference type="OrthoDB" id="308464at2759"/>
<dbReference type="InterPro" id="IPR056180">
    <property type="entry name" value="ZPR1_jr_dom"/>
</dbReference>
<evidence type="ECO:0000259" key="5">
    <source>
        <dbReference type="SMART" id="SM00709"/>
    </source>
</evidence>
<dbReference type="InterPro" id="IPR042452">
    <property type="entry name" value="ZPR1_Znf1/2"/>
</dbReference>
<feature type="domain" description="Zinc finger ZPR1-type" evidence="5">
    <location>
        <begin position="253"/>
        <end position="411"/>
    </location>
</feature>
<dbReference type="Proteomes" id="UP000663880">
    <property type="component" value="Unassembled WGS sequence"/>
</dbReference>
<dbReference type="Pfam" id="PF22794">
    <property type="entry name" value="jr-ZPR1"/>
    <property type="match status" value="2"/>
</dbReference>
<evidence type="ECO:0000313" key="7">
    <source>
        <dbReference type="Proteomes" id="UP000663880"/>
    </source>
</evidence>